<dbReference type="Gene3D" id="2.160.20.10">
    <property type="entry name" value="Single-stranded right-handed beta-helix, Pectin lyase-like"/>
    <property type="match status" value="1"/>
</dbReference>
<reference evidence="11 12" key="1">
    <citation type="submission" date="2020-10" db="EMBL/GenBank/DDBJ databases">
        <title>The Coptis chinensis genome and diversification of protoberbering-type alkaloids.</title>
        <authorList>
            <person name="Wang B."/>
            <person name="Shu S."/>
            <person name="Song C."/>
            <person name="Liu Y."/>
        </authorList>
    </citation>
    <scope>NUCLEOTIDE SEQUENCE [LARGE SCALE GENOMIC DNA]</scope>
    <source>
        <strain evidence="11">HL-2020</strain>
        <tissue evidence="11">Leaf</tissue>
    </source>
</reference>
<dbReference type="Proteomes" id="UP000631114">
    <property type="component" value="Unassembled WGS sequence"/>
</dbReference>
<dbReference type="PROSITE" id="PS00502">
    <property type="entry name" value="POLYGALACTURONASE"/>
    <property type="match status" value="1"/>
</dbReference>
<dbReference type="GO" id="GO:0071555">
    <property type="term" value="P:cell wall organization"/>
    <property type="evidence" value="ECO:0007669"/>
    <property type="project" value="UniProtKB-KW"/>
</dbReference>
<dbReference type="InterPro" id="IPR012334">
    <property type="entry name" value="Pectin_lyas_fold"/>
</dbReference>
<dbReference type="SUPFAM" id="SSF51126">
    <property type="entry name" value="Pectin lyase-like"/>
    <property type="match status" value="1"/>
</dbReference>
<evidence type="ECO:0000256" key="4">
    <source>
        <dbReference type="ARBA" id="ARBA00022525"/>
    </source>
</evidence>
<comment type="similarity">
    <text evidence="2 9">Belongs to the glycosyl hydrolase 28 family.</text>
</comment>
<feature type="signal peptide" evidence="10">
    <location>
        <begin position="1"/>
        <end position="23"/>
    </location>
</feature>
<comment type="caution">
    <text evidence="11">The sequence shown here is derived from an EMBL/GenBank/DDBJ whole genome shotgun (WGS) entry which is preliminary data.</text>
</comment>
<keyword evidence="12" id="KW-1185">Reference proteome</keyword>
<dbReference type="GO" id="GO:0004650">
    <property type="term" value="F:polygalacturonase activity"/>
    <property type="evidence" value="ECO:0007669"/>
    <property type="project" value="InterPro"/>
</dbReference>
<dbReference type="Pfam" id="PF00295">
    <property type="entry name" value="Glyco_hydro_28"/>
    <property type="match status" value="1"/>
</dbReference>
<dbReference type="InterPro" id="IPR006626">
    <property type="entry name" value="PbH1"/>
</dbReference>
<keyword evidence="5 9" id="KW-0378">Hydrolase</keyword>
<dbReference type="PANTHER" id="PTHR31375">
    <property type="match status" value="1"/>
</dbReference>
<dbReference type="EMBL" id="JADFTS010000004">
    <property type="protein sequence ID" value="KAF9611301.1"/>
    <property type="molecule type" value="Genomic_DNA"/>
</dbReference>
<evidence type="ECO:0000256" key="10">
    <source>
        <dbReference type="SAM" id="SignalP"/>
    </source>
</evidence>
<keyword evidence="3" id="KW-0134">Cell wall</keyword>
<name>A0A835I5Y8_9MAGN</name>
<keyword evidence="10" id="KW-0732">Signal</keyword>
<sequence>MSSSIILLLRVCFVIIFAWAVRARPYTKVFDVRNFGAVGNGKIDCSKAFMKAFEMACAWEGDAMVYIPKGTYYAGLTIFSGEKDRCKFRTLRFQVDGIVKAPTDLVGDSWIKFIYIKRLTIDGGGTFDGQGALAWKLNDCNMNRHCRKLPKSITFDFVAHSTVNRIHSVNSKSVHINVHACRNMKFNSITISAPDDSPNTDGIHIGNSKSISIMSSMIGTGDDCISMSPGSEDIYIANVTCGPGHGISVGSLGGDKDELNVKGVIVRNCTLIGTDNGVRIKTWAKSYPNVVQNVTFEDIFMNSVDKPIFIDQEYCPSGLCDTKHSSNVQIRDVHYRNIWGSSSTKLAVHFVCSRSLPCQNLELKRIFLRYSGKDGPVSSSCTHARGDSFGKQIPASCLK</sequence>
<dbReference type="InterPro" id="IPR000743">
    <property type="entry name" value="Glyco_hydro_28"/>
</dbReference>
<gene>
    <name evidence="11" type="ORF">IFM89_029739</name>
</gene>
<evidence type="ECO:0000256" key="5">
    <source>
        <dbReference type="ARBA" id="ARBA00022801"/>
    </source>
</evidence>
<evidence type="ECO:0000256" key="1">
    <source>
        <dbReference type="ARBA" id="ARBA00004191"/>
    </source>
</evidence>
<evidence type="ECO:0000313" key="11">
    <source>
        <dbReference type="EMBL" id="KAF9611301.1"/>
    </source>
</evidence>
<comment type="subcellular location">
    <subcellularLocation>
        <location evidence="1">Secreted</location>
        <location evidence="1">Cell wall</location>
    </subcellularLocation>
</comment>
<evidence type="ECO:0008006" key="13">
    <source>
        <dbReference type="Google" id="ProtNLM"/>
    </source>
</evidence>
<keyword evidence="4" id="KW-0964">Secreted</keyword>
<feature type="active site" evidence="8">
    <location>
        <position position="245"/>
    </location>
</feature>
<evidence type="ECO:0000256" key="8">
    <source>
        <dbReference type="PROSITE-ProRule" id="PRU10052"/>
    </source>
</evidence>
<evidence type="ECO:0000256" key="3">
    <source>
        <dbReference type="ARBA" id="ARBA00022512"/>
    </source>
</evidence>
<dbReference type="GO" id="GO:0005975">
    <property type="term" value="P:carbohydrate metabolic process"/>
    <property type="evidence" value="ECO:0007669"/>
    <property type="project" value="InterPro"/>
</dbReference>
<feature type="chain" id="PRO_5032281200" description="Exopolygalacturonase-like" evidence="10">
    <location>
        <begin position="24"/>
        <end position="399"/>
    </location>
</feature>
<evidence type="ECO:0000256" key="6">
    <source>
        <dbReference type="ARBA" id="ARBA00023295"/>
    </source>
</evidence>
<organism evidence="11 12">
    <name type="scientific">Coptis chinensis</name>
    <dbReference type="NCBI Taxonomy" id="261450"/>
    <lineage>
        <taxon>Eukaryota</taxon>
        <taxon>Viridiplantae</taxon>
        <taxon>Streptophyta</taxon>
        <taxon>Embryophyta</taxon>
        <taxon>Tracheophyta</taxon>
        <taxon>Spermatophyta</taxon>
        <taxon>Magnoliopsida</taxon>
        <taxon>Ranunculales</taxon>
        <taxon>Ranunculaceae</taxon>
        <taxon>Coptidoideae</taxon>
        <taxon>Coptis</taxon>
    </lineage>
</organism>
<keyword evidence="7" id="KW-0961">Cell wall biogenesis/degradation</keyword>
<evidence type="ECO:0000256" key="7">
    <source>
        <dbReference type="ARBA" id="ARBA00023316"/>
    </source>
</evidence>
<evidence type="ECO:0000256" key="9">
    <source>
        <dbReference type="RuleBase" id="RU361169"/>
    </source>
</evidence>
<proteinExistence type="inferred from homology"/>
<evidence type="ECO:0000313" key="12">
    <source>
        <dbReference type="Proteomes" id="UP000631114"/>
    </source>
</evidence>
<evidence type="ECO:0000256" key="2">
    <source>
        <dbReference type="ARBA" id="ARBA00008834"/>
    </source>
</evidence>
<dbReference type="InterPro" id="IPR011050">
    <property type="entry name" value="Pectin_lyase_fold/virulence"/>
</dbReference>
<keyword evidence="6 9" id="KW-0326">Glycosidase</keyword>
<protein>
    <recommendedName>
        <fullName evidence="13">Exopolygalacturonase-like</fullName>
    </recommendedName>
</protein>
<dbReference type="SMART" id="SM00710">
    <property type="entry name" value="PbH1"/>
    <property type="match status" value="5"/>
</dbReference>
<dbReference type="AlphaFoldDB" id="A0A835I5Y8"/>
<accession>A0A835I5Y8</accession>
<dbReference type="FunFam" id="2.160.20.10:FF:000004">
    <property type="entry name" value="Pectin lyase-like superfamily protein"/>
    <property type="match status" value="1"/>
</dbReference>
<dbReference type="OrthoDB" id="187139at2759"/>